<evidence type="ECO:0000313" key="1">
    <source>
        <dbReference type="EMBL" id="MBA4677969.1"/>
    </source>
</evidence>
<accession>A0A7C9FKX5</accession>
<dbReference type="AlphaFoldDB" id="A0A7C9FKX5"/>
<name>A0A7C9FKX5_OPUST</name>
<dbReference type="EMBL" id="GISG01277109">
    <property type="protein sequence ID" value="MBA4677969.1"/>
    <property type="molecule type" value="Transcribed_RNA"/>
</dbReference>
<proteinExistence type="predicted"/>
<sequence length="102" mass="11633">MSYPDNCCYCNCYSALMKSSPGYLEQIPPADDGHQSRSHYDHAPHLQHLVHLRTQQMHSLAALVGSSNQCQQLGHTYKRDPPLLSHGCHLEGCQHRWCDQYV</sequence>
<reference evidence="1" key="2">
    <citation type="submission" date="2020-07" db="EMBL/GenBank/DDBJ databases">
        <authorList>
            <person name="Vera ALvarez R."/>
            <person name="Arias-Moreno D.M."/>
            <person name="Jimenez-Jacinto V."/>
            <person name="Jimenez-Bremont J.F."/>
            <person name="Swaminathan K."/>
            <person name="Moose S.P."/>
            <person name="Guerrero-Gonzalez M.L."/>
            <person name="Marino-Ramirez L."/>
            <person name="Landsman D."/>
            <person name="Rodriguez-Kessler M."/>
            <person name="Delgado-Sanchez P."/>
        </authorList>
    </citation>
    <scope>NUCLEOTIDE SEQUENCE</scope>
    <source>
        <tissue evidence="1">Cladode</tissue>
    </source>
</reference>
<organism evidence="1">
    <name type="scientific">Opuntia streptacantha</name>
    <name type="common">Prickly pear cactus</name>
    <name type="synonym">Opuntia cardona</name>
    <dbReference type="NCBI Taxonomy" id="393608"/>
    <lineage>
        <taxon>Eukaryota</taxon>
        <taxon>Viridiplantae</taxon>
        <taxon>Streptophyta</taxon>
        <taxon>Embryophyta</taxon>
        <taxon>Tracheophyta</taxon>
        <taxon>Spermatophyta</taxon>
        <taxon>Magnoliopsida</taxon>
        <taxon>eudicotyledons</taxon>
        <taxon>Gunneridae</taxon>
        <taxon>Pentapetalae</taxon>
        <taxon>Caryophyllales</taxon>
        <taxon>Cactineae</taxon>
        <taxon>Cactaceae</taxon>
        <taxon>Opuntioideae</taxon>
        <taxon>Opuntia</taxon>
    </lineage>
</organism>
<reference evidence="1" key="1">
    <citation type="journal article" date="2013" name="J. Plant Res.">
        <title>Effect of fungi and light on seed germination of three Opuntia species from semiarid lands of central Mexico.</title>
        <authorList>
            <person name="Delgado-Sanchez P."/>
            <person name="Jimenez-Bremont J.F."/>
            <person name="Guerrero-Gonzalez Mde L."/>
            <person name="Flores J."/>
        </authorList>
    </citation>
    <scope>NUCLEOTIDE SEQUENCE</scope>
    <source>
        <tissue evidence="1">Cladode</tissue>
    </source>
</reference>
<protein>
    <submittedName>
        <fullName evidence="1">Uncharacterized protein</fullName>
    </submittedName>
</protein>